<dbReference type="InterPro" id="IPR009072">
    <property type="entry name" value="Histone-fold"/>
</dbReference>
<dbReference type="InterPro" id="IPR007125">
    <property type="entry name" value="H2A/H2B/H3"/>
</dbReference>
<evidence type="ECO:0000256" key="1">
    <source>
        <dbReference type="SAM" id="MobiDB-lite"/>
    </source>
</evidence>
<sequence>MSELIWTQLSDQRARFRWQLPALDAVQEAAEAFLVFFFAEANIVIHHAGRETLTKKDSVCTKGPGLPPDFKRTSSKSQSKKSY</sequence>
<accession>A0A6A6IDF4</accession>
<dbReference type="Pfam" id="PF00125">
    <property type="entry name" value="Histone"/>
    <property type="match status" value="1"/>
</dbReference>
<gene>
    <name evidence="3" type="ORF">BU26DRAFT_520267</name>
</gene>
<dbReference type="SUPFAM" id="SSF47113">
    <property type="entry name" value="Histone-fold"/>
    <property type="match status" value="1"/>
</dbReference>
<dbReference type="RefSeq" id="XP_033683608.1">
    <property type="nucleotide sequence ID" value="XM_033829255.1"/>
</dbReference>
<dbReference type="GeneID" id="54582585"/>
<dbReference type="AlphaFoldDB" id="A0A6A6IDF4"/>
<dbReference type="GO" id="GO:0003677">
    <property type="term" value="F:DNA binding"/>
    <property type="evidence" value="ECO:0007669"/>
    <property type="project" value="InterPro"/>
</dbReference>
<dbReference type="Gene3D" id="1.10.20.10">
    <property type="entry name" value="Histone, subunit A"/>
    <property type="match status" value="1"/>
</dbReference>
<dbReference type="EMBL" id="ML987196">
    <property type="protein sequence ID" value="KAF2248604.1"/>
    <property type="molecule type" value="Genomic_DNA"/>
</dbReference>
<evidence type="ECO:0000313" key="4">
    <source>
        <dbReference type="Proteomes" id="UP000800094"/>
    </source>
</evidence>
<evidence type="ECO:0000259" key="2">
    <source>
        <dbReference type="Pfam" id="PF00125"/>
    </source>
</evidence>
<feature type="domain" description="Core Histone H2A/H2B/H3" evidence="2">
    <location>
        <begin position="11"/>
        <end position="57"/>
    </location>
</feature>
<keyword evidence="4" id="KW-1185">Reference proteome</keyword>
<dbReference type="GO" id="GO:0046982">
    <property type="term" value="F:protein heterodimerization activity"/>
    <property type="evidence" value="ECO:0007669"/>
    <property type="project" value="InterPro"/>
</dbReference>
<name>A0A6A6IDF4_9PLEO</name>
<feature type="region of interest" description="Disordered" evidence="1">
    <location>
        <begin position="56"/>
        <end position="83"/>
    </location>
</feature>
<protein>
    <recommendedName>
        <fullName evidence="2">Core Histone H2A/H2B/H3 domain-containing protein</fullName>
    </recommendedName>
</protein>
<organism evidence="3 4">
    <name type="scientific">Trematosphaeria pertusa</name>
    <dbReference type="NCBI Taxonomy" id="390896"/>
    <lineage>
        <taxon>Eukaryota</taxon>
        <taxon>Fungi</taxon>
        <taxon>Dikarya</taxon>
        <taxon>Ascomycota</taxon>
        <taxon>Pezizomycotina</taxon>
        <taxon>Dothideomycetes</taxon>
        <taxon>Pleosporomycetidae</taxon>
        <taxon>Pleosporales</taxon>
        <taxon>Massarineae</taxon>
        <taxon>Trematosphaeriaceae</taxon>
        <taxon>Trematosphaeria</taxon>
    </lineage>
</organism>
<proteinExistence type="predicted"/>
<dbReference type="Proteomes" id="UP000800094">
    <property type="component" value="Unassembled WGS sequence"/>
</dbReference>
<reference evidence="3" key="1">
    <citation type="journal article" date="2020" name="Stud. Mycol.">
        <title>101 Dothideomycetes genomes: a test case for predicting lifestyles and emergence of pathogens.</title>
        <authorList>
            <person name="Haridas S."/>
            <person name="Albert R."/>
            <person name="Binder M."/>
            <person name="Bloem J."/>
            <person name="Labutti K."/>
            <person name="Salamov A."/>
            <person name="Andreopoulos B."/>
            <person name="Baker S."/>
            <person name="Barry K."/>
            <person name="Bills G."/>
            <person name="Bluhm B."/>
            <person name="Cannon C."/>
            <person name="Castanera R."/>
            <person name="Culley D."/>
            <person name="Daum C."/>
            <person name="Ezra D."/>
            <person name="Gonzalez J."/>
            <person name="Henrissat B."/>
            <person name="Kuo A."/>
            <person name="Liang C."/>
            <person name="Lipzen A."/>
            <person name="Lutzoni F."/>
            <person name="Magnuson J."/>
            <person name="Mondo S."/>
            <person name="Nolan M."/>
            <person name="Ohm R."/>
            <person name="Pangilinan J."/>
            <person name="Park H.-J."/>
            <person name="Ramirez L."/>
            <person name="Alfaro M."/>
            <person name="Sun H."/>
            <person name="Tritt A."/>
            <person name="Yoshinaga Y."/>
            <person name="Zwiers L.-H."/>
            <person name="Turgeon B."/>
            <person name="Goodwin S."/>
            <person name="Spatafora J."/>
            <person name="Crous P."/>
            <person name="Grigoriev I."/>
        </authorList>
    </citation>
    <scope>NUCLEOTIDE SEQUENCE</scope>
    <source>
        <strain evidence="3">CBS 122368</strain>
    </source>
</reference>
<evidence type="ECO:0000313" key="3">
    <source>
        <dbReference type="EMBL" id="KAF2248604.1"/>
    </source>
</evidence>